<protein>
    <submittedName>
        <fullName evidence="1">Uncharacterized protein</fullName>
    </submittedName>
</protein>
<accession>A0ACD4ZPG7</accession>
<gene>
    <name evidence="1" type="ORF">OG835_25870</name>
</gene>
<sequence>MDTATLDIVLRATADRLTAMNPDTTISAGALHSEVQLSVWGHHGIYNDAAVGRDITAVLTALADIPLTGTRGAYAEQLREQAGAVSR</sequence>
<evidence type="ECO:0000313" key="1">
    <source>
        <dbReference type="EMBL" id="WSC00085.1"/>
    </source>
</evidence>
<evidence type="ECO:0000313" key="2">
    <source>
        <dbReference type="Proteomes" id="UP001348369"/>
    </source>
</evidence>
<name>A0ACD4ZPG7_9ACTN</name>
<dbReference type="EMBL" id="CP109109">
    <property type="protein sequence ID" value="WSC00085.1"/>
    <property type="molecule type" value="Genomic_DNA"/>
</dbReference>
<dbReference type="Proteomes" id="UP001348369">
    <property type="component" value="Chromosome"/>
</dbReference>
<reference evidence="1" key="1">
    <citation type="submission" date="2022-10" db="EMBL/GenBank/DDBJ databases">
        <title>The complete genomes of actinobacterial strains from the NBC collection.</title>
        <authorList>
            <person name="Joergensen T.S."/>
            <person name="Alvarez Arevalo M."/>
            <person name="Sterndorff E.B."/>
            <person name="Faurdal D."/>
            <person name="Vuksanovic O."/>
            <person name="Mourched A.-S."/>
            <person name="Charusanti P."/>
            <person name="Shaw S."/>
            <person name="Blin K."/>
            <person name="Weber T."/>
        </authorList>
    </citation>
    <scope>NUCLEOTIDE SEQUENCE</scope>
    <source>
        <strain evidence="1">NBC 01771</strain>
    </source>
</reference>
<organism evidence="1 2">
    <name type="scientific">Streptomyces scopuliridis</name>
    <dbReference type="NCBI Taxonomy" id="452529"/>
    <lineage>
        <taxon>Bacteria</taxon>
        <taxon>Bacillati</taxon>
        <taxon>Actinomycetota</taxon>
        <taxon>Actinomycetes</taxon>
        <taxon>Kitasatosporales</taxon>
        <taxon>Streptomycetaceae</taxon>
        <taxon>Streptomyces</taxon>
    </lineage>
</organism>
<keyword evidence="2" id="KW-1185">Reference proteome</keyword>
<proteinExistence type="predicted"/>